<feature type="domain" description="HTH marR-type" evidence="2">
    <location>
        <begin position="19"/>
        <end position="59"/>
    </location>
</feature>
<dbReference type="PANTHER" id="PTHR18964">
    <property type="entry name" value="ROK (REPRESSOR, ORF, KINASE) FAMILY"/>
    <property type="match status" value="1"/>
</dbReference>
<dbReference type="SUPFAM" id="SSF46785">
    <property type="entry name" value="Winged helix' DNA-binding domain"/>
    <property type="match status" value="1"/>
</dbReference>
<keyword evidence="3" id="KW-0808">Transferase</keyword>
<dbReference type="EMBL" id="BJYU01000040">
    <property type="protein sequence ID" value="GEO15392.1"/>
    <property type="molecule type" value="Genomic_DNA"/>
</dbReference>
<dbReference type="AlphaFoldDB" id="A0A512BTY1"/>
<accession>A0A512BTY1</accession>
<dbReference type="RefSeq" id="WP_147021840.1">
    <property type="nucleotide sequence ID" value="NZ_BJYU01000040.1"/>
</dbReference>
<reference evidence="3 4" key="1">
    <citation type="submission" date="2019-07" db="EMBL/GenBank/DDBJ databases">
        <title>Whole genome shotgun sequence of Microvirga aerophila NBRC 106136.</title>
        <authorList>
            <person name="Hosoyama A."/>
            <person name="Uohara A."/>
            <person name="Ohji S."/>
            <person name="Ichikawa N."/>
        </authorList>
    </citation>
    <scope>NUCLEOTIDE SEQUENCE [LARGE SCALE GENOMIC DNA]</scope>
    <source>
        <strain evidence="3 4">NBRC 106136</strain>
    </source>
</reference>
<dbReference type="Pfam" id="PF00480">
    <property type="entry name" value="ROK"/>
    <property type="match status" value="1"/>
</dbReference>
<gene>
    <name evidence="3" type="ORF">MAE02_30880</name>
</gene>
<dbReference type="InterPro" id="IPR036390">
    <property type="entry name" value="WH_DNA-bd_sf"/>
</dbReference>
<dbReference type="GO" id="GO:0003700">
    <property type="term" value="F:DNA-binding transcription factor activity"/>
    <property type="evidence" value="ECO:0007669"/>
    <property type="project" value="InterPro"/>
</dbReference>
<dbReference type="InterPro" id="IPR036388">
    <property type="entry name" value="WH-like_DNA-bd_sf"/>
</dbReference>
<sequence length="405" mass="42417">MDEQLNPVVRQLSARVVVEAVLKAGPISRAELSRATGFSKQTISDVIRELEKDGWVREQGQVQGAVGRKAVTYEICPDAAFVLGIDLGGTKVHLALANLAGTIVAEVVEPTDLRGGLHVIEQIGRLTEGVARQAGVPQRSIRGSAMGSPGVIDPRTGGITIAPNIPGLDMIDVPEMLKQRLGFDVIIENDVNLAAAGEQWKGNHHSVHTFAFIAVGTGIGMGLVADGRLIRGARGGAGEIAYLPVGGDPFDSRNHLAGTLEMATGSAAIVQRYIGLGGSPGATVRDIFDALERDEAARITIDEVARIIATAIIAIHSIIDPALIILGGSIGVRPELRVSLERHLSRCMTDPVPLDVSSLGSRATLVGAIGTALTHLHRSLFGIHSSGEPASSSFLRSVSDKDVAA</sequence>
<dbReference type="GO" id="GO:0016301">
    <property type="term" value="F:kinase activity"/>
    <property type="evidence" value="ECO:0007669"/>
    <property type="project" value="UniProtKB-KW"/>
</dbReference>
<evidence type="ECO:0000259" key="2">
    <source>
        <dbReference type="Pfam" id="PF12802"/>
    </source>
</evidence>
<dbReference type="Pfam" id="PF12802">
    <property type="entry name" value="MarR_2"/>
    <property type="match status" value="1"/>
</dbReference>
<dbReference type="InterPro" id="IPR043129">
    <property type="entry name" value="ATPase_NBD"/>
</dbReference>
<organism evidence="3 4">
    <name type="scientific">Microvirga aerophila</name>
    <dbReference type="NCBI Taxonomy" id="670291"/>
    <lineage>
        <taxon>Bacteria</taxon>
        <taxon>Pseudomonadati</taxon>
        <taxon>Pseudomonadota</taxon>
        <taxon>Alphaproteobacteria</taxon>
        <taxon>Hyphomicrobiales</taxon>
        <taxon>Methylobacteriaceae</taxon>
        <taxon>Microvirga</taxon>
    </lineage>
</organism>
<evidence type="ECO:0000256" key="1">
    <source>
        <dbReference type="ARBA" id="ARBA00006479"/>
    </source>
</evidence>
<dbReference type="SUPFAM" id="SSF53067">
    <property type="entry name" value="Actin-like ATPase domain"/>
    <property type="match status" value="1"/>
</dbReference>
<dbReference type="PANTHER" id="PTHR18964:SF149">
    <property type="entry name" value="BIFUNCTIONAL UDP-N-ACETYLGLUCOSAMINE 2-EPIMERASE_N-ACETYLMANNOSAMINE KINASE"/>
    <property type="match status" value="1"/>
</dbReference>
<dbReference type="InterPro" id="IPR000835">
    <property type="entry name" value="HTH_MarR-typ"/>
</dbReference>
<dbReference type="Gene3D" id="3.30.420.40">
    <property type="match status" value="2"/>
</dbReference>
<evidence type="ECO:0000313" key="3">
    <source>
        <dbReference type="EMBL" id="GEO15392.1"/>
    </source>
</evidence>
<proteinExistence type="inferred from homology"/>
<comment type="caution">
    <text evidence="3">The sequence shown here is derived from an EMBL/GenBank/DDBJ whole genome shotgun (WGS) entry which is preliminary data.</text>
</comment>
<dbReference type="Proteomes" id="UP000321085">
    <property type="component" value="Unassembled WGS sequence"/>
</dbReference>
<name>A0A512BTY1_9HYPH</name>
<protein>
    <submittedName>
        <fullName evidence="3">Sugar kinase</fullName>
    </submittedName>
</protein>
<keyword evidence="3" id="KW-0418">Kinase</keyword>
<dbReference type="InterPro" id="IPR000600">
    <property type="entry name" value="ROK"/>
</dbReference>
<keyword evidence="4" id="KW-1185">Reference proteome</keyword>
<dbReference type="Gene3D" id="1.10.10.10">
    <property type="entry name" value="Winged helix-like DNA-binding domain superfamily/Winged helix DNA-binding domain"/>
    <property type="match status" value="1"/>
</dbReference>
<comment type="similarity">
    <text evidence="1">Belongs to the ROK (NagC/XylR) family.</text>
</comment>
<evidence type="ECO:0000313" key="4">
    <source>
        <dbReference type="Proteomes" id="UP000321085"/>
    </source>
</evidence>